<feature type="transmembrane region" description="Helical" evidence="6">
    <location>
        <begin position="248"/>
        <end position="272"/>
    </location>
</feature>
<feature type="transmembrane region" description="Helical" evidence="6">
    <location>
        <begin position="635"/>
        <end position="656"/>
    </location>
</feature>
<evidence type="ECO:0000259" key="7">
    <source>
        <dbReference type="PROSITE" id="PS50156"/>
    </source>
</evidence>
<comment type="caution">
    <text evidence="8">The sequence shown here is derived from an EMBL/GenBank/DDBJ whole genome shotgun (WGS) entry which is preliminary data.</text>
</comment>
<protein>
    <submittedName>
        <fullName evidence="8">MMPL family transporter</fullName>
    </submittedName>
</protein>
<dbReference type="SUPFAM" id="SSF82866">
    <property type="entry name" value="Multidrug efflux transporter AcrB transmembrane domain"/>
    <property type="match status" value="2"/>
</dbReference>
<dbReference type="PANTHER" id="PTHR33406:SF13">
    <property type="entry name" value="MEMBRANE PROTEIN YDFJ"/>
    <property type="match status" value="1"/>
</dbReference>
<evidence type="ECO:0000313" key="8">
    <source>
        <dbReference type="EMBL" id="MDU9694018.1"/>
    </source>
</evidence>
<feature type="transmembrane region" description="Helical" evidence="6">
    <location>
        <begin position="363"/>
        <end position="382"/>
    </location>
</feature>
<keyword evidence="3 6" id="KW-0812">Transmembrane</keyword>
<evidence type="ECO:0000256" key="2">
    <source>
        <dbReference type="ARBA" id="ARBA00022475"/>
    </source>
</evidence>
<sequence length="785" mass="84860">MGILIILAVLTFKLGTSFNEEMTIPNTPADQAGKVISKEFNVDENPKAKIQIVFKAPKSDTLESEKVMSEITNTLDDIKKQDSSVETVMSPFQLNNVSLNKKIGYAEVTYKVSPEKVTNASKNKIVERISKTNDKGIQTEVRGDNISFSESMNKFAEIAGIVMAFLILALTFASFIAAGLPILTAIIGLGIGLLVILIGTNFINIQSVSMTLAAMLGLAVGIDYSLFIITRFRQQLSKGSSVQESVAIATGTAGSAVVFAGLTVIIGLLGLAVTKIPFLTMMGISAAVSILTAVLVSIVVLPSILGIIGHKIAPAKKKVSNKEKREENPVIFIATIMIIGMIGFALTKTSLFAEIGVSSSLNMILKDVFVAIVVLPVLFSLFKYTRSSLKKQNATKDKIKEKDDSNAWGRMVTKHPFIVSFVSIALLVVIALPFFHMNLGLPTEGTSKSTETTERRAYDLLTEGYGEGIHSSLVVVARTSKPTDKTPNALNSITQDLQKLSNVKMVTPAIPGPSGKVYMINVVPNSGPDDIKTKKLVKLIRNKSSQTEKESDIELMITGTTAINIDISQKLNDALPIFASLIVGLAYILLVLVFRSILLPLKAVLGFLLSLGATLGFVVFVIQDGHLLNLFGFPASSSILAFLPVILIGILFGLAMDYEIFLVSKMREVYVCTGDPRKAILDGIRDSGKVVTAAGLIMMSVFIGFMMTPDAMIKAMGMALAFGVLFDAFVVRLTIVPAIMTLMGKSAWYLPKWLDKLLPNIDVEGESIIEEQNEKQNKSLKDAKK</sequence>
<proteinExistence type="predicted"/>
<dbReference type="Pfam" id="PF03176">
    <property type="entry name" value="MMPL"/>
    <property type="match status" value="2"/>
</dbReference>
<feature type="domain" description="SSD" evidence="7">
    <location>
        <begin position="573"/>
        <end position="742"/>
    </location>
</feature>
<organism evidence="8 9">
    <name type="scientific">Priestia aryabhattai</name>
    <name type="common">Bacillus aryabhattai</name>
    <dbReference type="NCBI Taxonomy" id="412384"/>
    <lineage>
        <taxon>Bacteria</taxon>
        <taxon>Bacillati</taxon>
        <taxon>Bacillota</taxon>
        <taxon>Bacilli</taxon>
        <taxon>Bacillales</taxon>
        <taxon>Bacillaceae</taxon>
        <taxon>Priestia</taxon>
    </lineage>
</organism>
<dbReference type="AlphaFoldDB" id="A0AAX6NDP8"/>
<feature type="domain" description="SSD" evidence="7">
    <location>
        <begin position="194"/>
        <end position="307"/>
    </location>
</feature>
<feature type="transmembrane region" description="Helical" evidence="6">
    <location>
        <begin position="182"/>
        <end position="203"/>
    </location>
</feature>
<keyword evidence="2" id="KW-1003">Cell membrane</keyword>
<gene>
    <name evidence="8" type="ORF">O0Q50_22815</name>
</gene>
<dbReference type="PROSITE" id="PS50156">
    <property type="entry name" value="SSD"/>
    <property type="match status" value="2"/>
</dbReference>
<dbReference type="Proteomes" id="UP001269400">
    <property type="component" value="Unassembled WGS sequence"/>
</dbReference>
<evidence type="ECO:0000256" key="5">
    <source>
        <dbReference type="ARBA" id="ARBA00023136"/>
    </source>
</evidence>
<feature type="transmembrane region" description="Helical" evidence="6">
    <location>
        <begin position="284"/>
        <end position="309"/>
    </location>
</feature>
<feature type="transmembrane region" description="Helical" evidence="6">
    <location>
        <begin position="209"/>
        <end position="227"/>
    </location>
</feature>
<feature type="transmembrane region" description="Helical" evidence="6">
    <location>
        <begin position="690"/>
        <end position="707"/>
    </location>
</feature>
<reference evidence="8" key="1">
    <citation type="journal article" date="2022" name="J Environ Chem Eng">
        <title>Biodegradation of petroleum oil using a constructed nonpathogenic and heavy metal-tolerant bacterial consortium isolated from marine sponges.</title>
        <authorList>
            <person name="Dechsakulwatana C."/>
            <person name="Rungsihiranrut A."/>
            <person name="Muangchinda C."/>
            <person name="Ningthoujam R."/>
            <person name="Klankeo P."/>
            <person name="Pinyakong O."/>
        </authorList>
    </citation>
    <scope>NUCLEOTIDE SEQUENCE</scope>
    <source>
        <strain evidence="8">TL01-2</strain>
    </source>
</reference>
<reference evidence="8" key="2">
    <citation type="submission" date="2022-12" db="EMBL/GenBank/DDBJ databases">
        <authorList>
            <person name="Dechsakulwatana C."/>
            <person name="Rungsihiranrut A."/>
            <person name="Muangchinda C."/>
            <person name="Ningthoujam R."/>
            <person name="Klankeo P."/>
            <person name="Pinyakong O."/>
        </authorList>
    </citation>
    <scope>NUCLEOTIDE SEQUENCE</scope>
    <source>
        <strain evidence="8">TL01-2</strain>
    </source>
</reference>
<dbReference type="InterPro" id="IPR050545">
    <property type="entry name" value="Mycobact_MmpL"/>
</dbReference>
<feature type="transmembrane region" description="Helical" evidence="6">
    <location>
        <begin position="601"/>
        <end position="623"/>
    </location>
</feature>
<evidence type="ECO:0000256" key="6">
    <source>
        <dbReference type="SAM" id="Phobius"/>
    </source>
</evidence>
<feature type="transmembrane region" description="Helical" evidence="6">
    <location>
        <begin position="574"/>
        <end position="594"/>
    </location>
</feature>
<evidence type="ECO:0000256" key="3">
    <source>
        <dbReference type="ARBA" id="ARBA00022692"/>
    </source>
</evidence>
<accession>A0AAX6NDP8</accession>
<keyword evidence="5 6" id="KW-0472">Membrane</keyword>
<feature type="transmembrane region" description="Helical" evidence="6">
    <location>
        <begin position="330"/>
        <end position="351"/>
    </location>
</feature>
<name>A0AAX6NDP8_PRIAR</name>
<evidence type="ECO:0000256" key="4">
    <source>
        <dbReference type="ARBA" id="ARBA00022989"/>
    </source>
</evidence>
<keyword evidence="4 6" id="KW-1133">Transmembrane helix</keyword>
<dbReference type="Gene3D" id="1.20.1640.10">
    <property type="entry name" value="Multidrug efflux transporter AcrB transmembrane domain"/>
    <property type="match status" value="2"/>
</dbReference>
<dbReference type="GO" id="GO:0005886">
    <property type="term" value="C:plasma membrane"/>
    <property type="evidence" value="ECO:0007669"/>
    <property type="project" value="UniProtKB-SubCell"/>
</dbReference>
<comment type="subcellular location">
    <subcellularLocation>
        <location evidence="1">Cell membrane</location>
        <topology evidence="1">Multi-pass membrane protein</topology>
    </subcellularLocation>
</comment>
<feature type="transmembrane region" description="Helical" evidence="6">
    <location>
        <begin position="719"/>
        <end position="742"/>
    </location>
</feature>
<dbReference type="EMBL" id="JAPTGD010000002">
    <property type="protein sequence ID" value="MDU9694018.1"/>
    <property type="molecule type" value="Genomic_DNA"/>
</dbReference>
<feature type="transmembrane region" description="Helical" evidence="6">
    <location>
        <begin position="155"/>
        <end position="175"/>
    </location>
</feature>
<evidence type="ECO:0000256" key="1">
    <source>
        <dbReference type="ARBA" id="ARBA00004651"/>
    </source>
</evidence>
<feature type="transmembrane region" description="Helical" evidence="6">
    <location>
        <begin position="417"/>
        <end position="435"/>
    </location>
</feature>
<dbReference type="PANTHER" id="PTHR33406">
    <property type="entry name" value="MEMBRANE PROTEIN MJ1562-RELATED"/>
    <property type="match status" value="1"/>
</dbReference>
<dbReference type="InterPro" id="IPR004869">
    <property type="entry name" value="MMPL_dom"/>
</dbReference>
<dbReference type="InterPro" id="IPR000731">
    <property type="entry name" value="SSD"/>
</dbReference>
<evidence type="ECO:0000313" key="9">
    <source>
        <dbReference type="Proteomes" id="UP001269400"/>
    </source>
</evidence>